<name>A0A397W3X8_9GLOM</name>
<dbReference type="EMBL" id="QKWP01000039">
    <property type="protein sequence ID" value="RIB29414.1"/>
    <property type="molecule type" value="Genomic_DNA"/>
</dbReference>
<protein>
    <submittedName>
        <fullName evidence="2">Uncharacterized protein</fullName>
    </submittedName>
</protein>
<sequence length="253" mass="30271">MKPISTKIINAKLNKNPFDFKYNKIRNYRNSLLFYCRSINDNLPTPNENHTIILHYGDYSASEMEILFYHYMRYMRYMLKNRKKHGKKYKTIKEIKETPTKELTTDNDFVESNKILNSYITYEFRSLRATKTNDANLFNCITFRMNEINMLYDTLENIKLQLEELRVLVEVSVKESEDLVKELPRSEEDLEKDLESLCVDHCQLKEEWTLLNKNLRVENYKIQKELNDLDNFYKFGECIITNEGVHCINSVHA</sequence>
<keyword evidence="3" id="KW-1185">Reference proteome</keyword>
<keyword evidence="1" id="KW-0175">Coiled coil</keyword>
<dbReference type="OrthoDB" id="10490774at2759"/>
<proteinExistence type="predicted"/>
<comment type="caution">
    <text evidence="2">The sequence shown here is derived from an EMBL/GenBank/DDBJ whole genome shotgun (WGS) entry which is preliminary data.</text>
</comment>
<dbReference type="Proteomes" id="UP000266673">
    <property type="component" value="Unassembled WGS sequence"/>
</dbReference>
<organism evidence="2 3">
    <name type="scientific">Gigaspora rosea</name>
    <dbReference type="NCBI Taxonomy" id="44941"/>
    <lineage>
        <taxon>Eukaryota</taxon>
        <taxon>Fungi</taxon>
        <taxon>Fungi incertae sedis</taxon>
        <taxon>Mucoromycota</taxon>
        <taxon>Glomeromycotina</taxon>
        <taxon>Glomeromycetes</taxon>
        <taxon>Diversisporales</taxon>
        <taxon>Gigasporaceae</taxon>
        <taxon>Gigaspora</taxon>
    </lineage>
</organism>
<evidence type="ECO:0000256" key="1">
    <source>
        <dbReference type="SAM" id="Coils"/>
    </source>
</evidence>
<gene>
    <name evidence="2" type="ORF">C2G38_2155486</name>
</gene>
<accession>A0A397W3X8</accession>
<reference evidence="2 3" key="1">
    <citation type="submission" date="2018-06" db="EMBL/GenBank/DDBJ databases">
        <title>Comparative genomics reveals the genomic features of Rhizophagus irregularis, R. cerebriforme, R. diaphanum and Gigaspora rosea, and their symbiotic lifestyle signature.</title>
        <authorList>
            <person name="Morin E."/>
            <person name="San Clemente H."/>
            <person name="Chen E.C.H."/>
            <person name="De La Providencia I."/>
            <person name="Hainaut M."/>
            <person name="Kuo A."/>
            <person name="Kohler A."/>
            <person name="Murat C."/>
            <person name="Tang N."/>
            <person name="Roy S."/>
            <person name="Loubradou J."/>
            <person name="Henrissat B."/>
            <person name="Grigoriev I.V."/>
            <person name="Corradi N."/>
            <person name="Roux C."/>
            <person name="Martin F.M."/>
        </authorList>
    </citation>
    <scope>NUCLEOTIDE SEQUENCE [LARGE SCALE GENOMIC DNA]</scope>
    <source>
        <strain evidence="2 3">DAOM 194757</strain>
    </source>
</reference>
<evidence type="ECO:0000313" key="2">
    <source>
        <dbReference type="EMBL" id="RIB29414.1"/>
    </source>
</evidence>
<evidence type="ECO:0000313" key="3">
    <source>
        <dbReference type="Proteomes" id="UP000266673"/>
    </source>
</evidence>
<dbReference type="AlphaFoldDB" id="A0A397W3X8"/>
<feature type="coiled-coil region" evidence="1">
    <location>
        <begin position="148"/>
        <end position="175"/>
    </location>
</feature>